<name>A0A7E4UNZ9_PANRE</name>
<feature type="region of interest" description="Disordered" evidence="1">
    <location>
        <begin position="1"/>
        <end position="88"/>
    </location>
</feature>
<dbReference type="AlphaFoldDB" id="A0A7E4UNZ9"/>
<keyword evidence="2" id="KW-1185">Reference proteome</keyword>
<sequence length="202" mass="22597">MSRATDEEPPAQEQQIQMEGAQYRYPWSGSSDSESDAEQRETDRNPSLSPSLREPKLLASPDTEAPSSSSSPPQIPLKSEEEKDQWWQEFVKEMNQKEDDIKEKLKKIHASIEPTAKQPDHLSRLIITPTHRVGAKRARSHFDLSEVAEKKGKYADDKEGPSDAAVLPDIVEESNEEAIDMPEAINESEAIEVANNDGGEED</sequence>
<dbReference type="Proteomes" id="UP000492821">
    <property type="component" value="Unassembled WGS sequence"/>
</dbReference>
<organism evidence="2 3">
    <name type="scientific">Panagrellus redivivus</name>
    <name type="common">Microworm</name>
    <dbReference type="NCBI Taxonomy" id="6233"/>
    <lineage>
        <taxon>Eukaryota</taxon>
        <taxon>Metazoa</taxon>
        <taxon>Ecdysozoa</taxon>
        <taxon>Nematoda</taxon>
        <taxon>Chromadorea</taxon>
        <taxon>Rhabditida</taxon>
        <taxon>Tylenchina</taxon>
        <taxon>Panagrolaimomorpha</taxon>
        <taxon>Panagrolaimoidea</taxon>
        <taxon>Panagrolaimidae</taxon>
        <taxon>Panagrellus</taxon>
    </lineage>
</organism>
<evidence type="ECO:0000313" key="2">
    <source>
        <dbReference type="Proteomes" id="UP000492821"/>
    </source>
</evidence>
<reference evidence="2" key="1">
    <citation type="journal article" date="2013" name="Genetics">
        <title>The draft genome and transcriptome of Panagrellus redivivus are shaped by the harsh demands of a free-living lifestyle.</title>
        <authorList>
            <person name="Srinivasan J."/>
            <person name="Dillman A.R."/>
            <person name="Macchietto M.G."/>
            <person name="Heikkinen L."/>
            <person name="Lakso M."/>
            <person name="Fracchia K.M."/>
            <person name="Antoshechkin I."/>
            <person name="Mortazavi A."/>
            <person name="Wong G."/>
            <person name="Sternberg P.W."/>
        </authorList>
    </citation>
    <scope>NUCLEOTIDE SEQUENCE [LARGE SCALE GENOMIC DNA]</scope>
    <source>
        <strain evidence="2">MT8872</strain>
    </source>
</reference>
<evidence type="ECO:0000313" key="3">
    <source>
        <dbReference type="WBParaSite" id="Pan_g10784.t1"/>
    </source>
</evidence>
<evidence type="ECO:0000256" key="1">
    <source>
        <dbReference type="SAM" id="MobiDB-lite"/>
    </source>
</evidence>
<feature type="compositionally biased region" description="Basic and acidic residues" evidence="1">
    <location>
        <begin position="78"/>
        <end position="88"/>
    </location>
</feature>
<proteinExistence type="predicted"/>
<reference evidence="3" key="2">
    <citation type="submission" date="2020-10" db="UniProtKB">
        <authorList>
            <consortium name="WormBaseParasite"/>
        </authorList>
    </citation>
    <scope>IDENTIFICATION</scope>
</reference>
<dbReference type="WBParaSite" id="Pan_g10784.t1">
    <property type="protein sequence ID" value="Pan_g10784.t1"/>
    <property type="gene ID" value="Pan_g10784"/>
</dbReference>
<feature type="compositionally biased region" description="Low complexity" evidence="1">
    <location>
        <begin position="60"/>
        <end position="72"/>
    </location>
</feature>
<accession>A0A7E4UNZ9</accession>
<protein>
    <submittedName>
        <fullName evidence="3">UPF0690 protein C1orf52 homolog</fullName>
    </submittedName>
</protein>